<dbReference type="Proteomes" id="UP000298602">
    <property type="component" value="Chromosome"/>
</dbReference>
<feature type="binding site" evidence="4">
    <location>
        <position position="404"/>
    </location>
    <ligand>
        <name>S-adenosyl-L-methionine</name>
        <dbReference type="ChEBI" id="CHEBI:59789"/>
    </ligand>
</feature>
<protein>
    <submittedName>
        <fullName evidence="7">23S rRNA (Uracil(1939)-C(5))-methyltransferase RlmD</fullName>
        <ecNumber evidence="7">2.1.1.190</ecNumber>
    </submittedName>
</protein>
<dbReference type="Gene3D" id="2.40.50.140">
    <property type="entry name" value="Nucleic acid-binding proteins"/>
    <property type="match status" value="1"/>
</dbReference>
<dbReference type="GO" id="GO:0008757">
    <property type="term" value="F:S-adenosylmethionine-dependent methyltransferase activity"/>
    <property type="evidence" value="ECO:0007669"/>
    <property type="project" value="UniProtKB-ARBA"/>
</dbReference>
<evidence type="ECO:0000313" key="8">
    <source>
        <dbReference type="Proteomes" id="UP000298602"/>
    </source>
</evidence>
<dbReference type="AlphaFoldDB" id="A0A4P8L0U8"/>
<dbReference type="Pfam" id="PF05958">
    <property type="entry name" value="tRNA_U5-meth_tr"/>
    <property type="match status" value="1"/>
</dbReference>
<dbReference type="GO" id="GO:0001510">
    <property type="term" value="P:RNA methylation"/>
    <property type="evidence" value="ECO:0007669"/>
    <property type="project" value="UniProtKB-ARBA"/>
</dbReference>
<keyword evidence="8" id="KW-1185">Reference proteome</keyword>
<keyword evidence="2 4" id="KW-0808">Transferase</keyword>
<feature type="active site" evidence="5">
    <location>
        <position position="431"/>
    </location>
</feature>
<feature type="binding site" evidence="4">
    <location>
        <position position="332"/>
    </location>
    <ligand>
        <name>S-adenosyl-L-methionine</name>
        <dbReference type="ChEBI" id="CHEBI:59789"/>
    </ligand>
</feature>
<dbReference type="SUPFAM" id="SSF50249">
    <property type="entry name" value="Nucleic acid-binding proteins"/>
    <property type="match status" value="1"/>
</dbReference>
<dbReference type="KEGG" id="dax:FDQ92_04310"/>
<evidence type="ECO:0000259" key="6">
    <source>
        <dbReference type="PROSITE" id="PS50926"/>
    </source>
</evidence>
<feature type="domain" description="TRAM" evidence="6">
    <location>
        <begin position="3"/>
        <end position="61"/>
    </location>
</feature>
<accession>A0A4P8L0U8</accession>
<dbReference type="PANTHER" id="PTHR11061:SF30">
    <property type="entry name" value="TRNA (URACIL(54)-C(5))-METHYLTRANSFERASE"/>
    <property type="match status" value="1"/>
</dbReference>
<keyword evidence="3 4" id="KW-0949">S-adenosyl-L-methionine</keyword>
<dbReference type="PROSITE" id="PS50926">
    <property type="entry name" value="TRAM"/>
    <property type="match status" value="1"/>
</dbReference>
<keyword evidence="1 4" id="KW-0489">Methyltransferase</keyword>
<dbReference type="InterPro" id="IPR025714">
    <property type="entry name" value="Methyltranfer_dom"/>
</dbReference>
<dbReference type="FunFam" id="3.40.50.150:FF:000009">
    <property type="entry name" value="23S rRNA (Uracil(1939)-C(5))-methyltransferase RlmD"/>
    <property type="match status" value="1"/>
</dbReference>
<evidence type="ECO:0000256" key="5">
    <source>
        <dbReference type="PROSITE-ProRule" id="PRU10015"/>
    </source>
</evidence>
<dbReference type="InterPro" id="IPR029063">
    <property type="entry name" value="SAM-dependent_MTases_sf"/>
</dbReference>
<dbReference type="EMBL" id="CP040098">
    <property type="protein sequence ID" value="QCQ21467.1"/>
    <property type="molecule type" value="Genomic_DNA"/>
</dbReference>
<evidence type="ECO:0000256" key="2">
    <source>
        <dbReference type="ARBA" id="ARBA00022679"/>
    </source>
</evidence>
<dbReference type="PROSITE" id="PS01231">
    <property type="entry name" value="TRMA_2"/>
    <property type="match status" value="1"/>
</dbReference>
<dbReference type="Pfam" id="PF13847">
    <property type="entry name" value="Methyltransf_31"/>
    <property type="match status" value="1"/>
</dbReference>
<dbReference type="NCBIfam" id="TIGR00479">
    <property type="entry name" value="rumA"/>
    <property type="match status" value="1"/>
</dbReference>
<name>A0A4P8L0U8_9BACT</name>
<feature type="active site" description="Nucleophile" evidence="4">
    <location>
        <position position="431"/>
    </location>
</feature>
<dbReference type="CDD" id="cd02440">
    <property type="entry name" value="AdoMet_MTases"/>
    <property type="match status" value="1"/>
</dbReference>
<dbReference type="InterPro" id="IPR002792">
    <property type="entry name" value="TRAM_dom"/>
</dbReference>
<dbReference type="PROSITE" id="PS01230">
    <property type="entry name" value="TRMA_1"/>
    <property type="match status" value="1"/>
</dbReference>
<organism evidence="7 8">
    <name type="scientific">Desulfoglaeba alkanexedens ALDC</name>
    <dbReference type="NCBI Taxonomy" id="980445"/>
    <lineage>
        <taxon>Bacteria</taxon>
        <taxon>Pseudomonadati</taxon>
        <taxon>Thermodesulfobacteriota</taxon>
        <taxon>Syntrophobacteria</taxon>
        <taxon>Syntrophobacterales</taxon>
        <taxon>Syntrophobacteraceae</taxon>
        <taxon>Desulfoglaeba</taxon>
    </lineage>
</organism>
<comment type="similarity">
    <text evidence="4">Belongs to the class I-like SAM-binding methyltransferase superfamily. RNA M5U methyltransferase family.</text>
</comment>
<gene>
    <name evidence="7" type="primary">rlmD</name>
    <name evidence="7" type="ORF">FDQ92_04310</name>
</gene>
<dbReference type="PANTHER" id="PTHR11061">
    <property type="entry name" value="RNA M5U METHYLTRANSFERASE"/>
    <property type="match status" value="1"/>
</dbReference>
<dbReference type="GO" id="GO:0006396">
    <property type="term" value="P:RNA processing"/>
    <property type="evidence" value="ECO:0007669"/>
    <property type="project" value="InterPro"/>
</dbReference>
<reference evidence="7 8" key="2">
    <citation type="submission" date="2019-05" db="EMBL/GenBank/DDBJ databases">
        <authorList>
            <person name="Suflita J.M."/>
            <person name="Marks C.R."/>
        </authorList>
    </citation>
    <scope>NUCLEOTIDE SEQUENCE [LARGE SCALE GENOMIC DNA]</scope>
    <source>
        <strain evidence="7 8">ALDC</strain>
    </source>
</reference>
<dbReference type="SUPFAM" id="SSF53335">
    <property type="entry name" value="S-adenosyl-L-methionine-dependent methyltransferases"/>
    <property type="match status" value="1"/>
</dbReference>
<reference evidence="7 8" key="1">
    <citation type="submission" date="2019-05" db="EMBL/GenBank/DDBJ databases">
        <title>The Complete Genome Sequence of the n-alkane-degrading Desulfoglaeba alkanexedens ALDC reveals multiple alkylsuccinate synthase gene clusters.</title>
        <authorList>
            <person name="Callaghan A.V."/>
            <person name="Davidova I.A."/>
            <person name="Duncan K.E."/>
            <person name="Morris B."/>
            <person name="McInerney M.J."/>
        </authorList>
    </citation>
    <scope>NUCLEOTIDE SEQUENCE [LARGE SCALE GENOMIC DNA]</scope>
    <source>
        <strain evidence="7 8">ALDC</strain>
    </source>
</reference>
<dbReference type="GO" id="GO:0008173">
    <property type="term" value="F:RNA methyltransferase activity"/>
    <property type="evidence" value="ECO:0007669"/>
    <property type="project" value="InterPro"/>
</dbReference>
<proteinExistence type="inferred from homology"/>
<feature type="binding site" evidence="4">
    <location>
        <position position="303"/>
    </location>
    <ligand>
        <name>S-adenosyl-L-methionine</name>
        <dbReference type="ChEBI" id="CHEBI:59789"/>
    </ligand>
</feature>
<dbReference type="InterPro" id="IPR030390">
    <property type="entry name" value="MeTrfase_TrmA_AS"/>
</dbReference>
<evidence type="ECO:0000256" key="3">
    <source>
        <dbReference type="ARBA" id="ARBA00022691"/>
    </source>
</evidence>
<dbReference type="InterPro" id="IPR030391">
    <property type="entry name" value="MeTrfase_TrmA_CS"/>
</dbReference>
<dbReference type="PROSITE" id="PS51687">
    <property type="entry name" value="SAM_MT_RNA_M5U"/>
    <property type="match status" value="1"/>
</dbReference>
<dbReference type="EC" id="2.1.1.190" evidence="7"/>
<feature type="binding site" evidence="4">
    <location>
        <position position="353"/>
    </location>
    <ligand>
        <name>S-adenosyl-L-methionine</name>
        <dbReference type="ChEBI" id="CHEBI:59789"/>
    </ligand>
</feature>
<dbReference type="InterPro" id="IPR010280">
    <property type="entry name" value="U5_MeTrfase_fam"/>
</dbReference>
<evidence type="ECO:0000313" key="7">
    <source>
        <dbReference type="EMBL" id="QCQ21467.1"/>
    </source>
</evidence>
<evidence type="ECO:0000256" key="1">
    <source>
        <dbReference type="ARBA" id="ARBA00022603"/>
    </source>
</evidence>
<dbReference type="RefSeq" id="WP_137423438.1">
    <property type="nucleotide sequence ID" value="NZ_CP040098.1"/>
</dbReference>
<dbReference type="Gene3D" id="3.40.50.150">
    <property type="entry name" value="Vaccinia Virus protein VP39"/>
    <property type="match status" value="1"/>
</dbReference>
<dbReference type="OrthoDB" id="9804590at2"/>
<dbReference type="Gene3D" id="2.40.50.1070">
    <property type="match status" value="1"/>
</dbReference>
<evidence type="ECO:0000256" key="4">
    <source>
        <dbReference type="PROSITE-ProRule" id="PRU01024"/>
    </source>
</evidence>
<dbReference type="Pfam" id="PF01938">
    <property type="entry name" value="TRAM"/>
    <property type="match status" value="1"/>
</dbReference>
<sequence>MTTFKKGRELDVEIEKLAYGGQALSRVDGFVVFVDGALPGQRARVRISRKKRNHAEAQLLEVLRQTPDYREPFCEHFGVCGGCRWQDLAYERQLYWKRRHVLECLQHLEGVAEEVVSDAVPSPQVTGYRNKMEYTFSDQRWLSPEEIAAQEVVYDRCFALGLHVRGFFDRVFNVNRCHLPVPESMEILRFVREWCRESGLPAYSIRNHRGFWRFLVLRDGKRTGQMLAHLITGDLPGGASAVDALAETLRARFPALSTVVHSVNTSRAQVAVGPVSRTCFGPGFIEERLEDLTFRISAHSFFQTNPLGAEALYRTVREFAGLTGVETVWDLYCGTGSIALFLARRARAVAGFEAVAEAVEDAYRNCALNGIENCRFRVGDLKDVIGQASDAPAGLGRPDVVVTDPPRAGMHPKVTAALLQLAPRRIVAVSCNPSTLARDLSLLQERYRIMEVRPFDLFPHTPHVECVVRLERKG</sequence>
<dbReference type="InterPro" id="IPR012340">
    <property type="entry name" value="NA-bd_OB-fold"/>
</dbReference>